<dbReference type="EMBL" id="JACXXP010000040">
    <property type="protein sequence ID" value="MBD3906768.1"/>
    <property type="molecule type" value="Genomic_DNA"/>
</dbReference>
<proteinExistence type="predicted"/>
<reference evidence="3" key="1">
    <citation type="submission" date="2023-07" db="EMBL/GenBank/DDBJ databases">
        <title>Description of novel Chryseobacterium sp. strain C-2.</title>
        <authorList>
            <person name="Saticioglu I.B."/>
        </authorList>
    </citation>
    <scope>NUCLEOTIDE SEQUENCE [LARGE SCALE GENOMIC DNA]</scope>
    <source>
        <strain evidence="3">C-2</strain>
    </source>
</reference>
<protein>
    <submittedName>
        <fullName evidence="2">DUF4134 domain-containing protein</fullName>
    </submittedName>
</protein>
<keyword evidence="1" id="KW-0812">Transmembrane</keyword>
<dbReference type="RefSeq" id="WP_139423942.1">
    <property type="nucleotide sequence ID" value="NZ_JACXXP010000040.1"/>
</dbReference>
<evidence type="ECO:0000313" key="3">
    <source>
        <dbReference type="Proteomes" id="UP000603715"/>
    </source>
</evidence>
<organism evidence="2 3">
    <name type="scientific">Chryseobacterium muglaense</name>
    <dbReference type="NCBI Taxonomy" id="2893752"/>
    <lineage>
        <taxon>Bacteria</taxon>
        <taxon>Pseudomonadati</taxon>
        <taxon>Bacteroidota</taxon>
        <taxon>Flavobacteriia</taxon>
        <taxon>Flavobacteriales</taxon>
        <taxon>Weeksellaceae</taxon>
        <taxon>Chryseobacterium group</taxon>
        <taxon>Chryseobacterium</taxon>
    </lineage>
</organism>
<comment type="caution">
    <text evidence="2">The sequence shown here is derived from an EMBL/GenBank/DDBJ whole genome shotgun (WGS) entry which is preliminary data.</text>
</comment>
<name>A0ABR8M8V4_9FLAO</name>
<evidence type="ECO:0000313" key="2">
    <source>
        <dbReference type="EMBL" id="MBD3906768.1"/>
    </source>
</evidence>
<evidence type="ECO:0000256" key="1">
    <source>
        <dbReference type="SAM" id="Phobius"/>
    </source>
</evidence>
<dbReference type="Proteomes" id="UP000603715">
    <property type="component" value="Unassembled WGS sequence"/>
</dbReference>
<keyword evidence="1" id="KW-0472">Membrane</keyword>
<feature type="transmembrane region" description="Helical" evidence="1">
    <location>
        <begin position="47"/>
        <end position="67"/>
    </location>
</feature>
<keyword evidence="3" id="KW-1185">Reference proteome</keyword>
<accession>A0ABR8M8V4</accession>
<sequence length="101" mass="11038">MKNELNYKKTLRIVTGMFVILLLLTPEMMFADINGEISKWKGTARTVGKSIIGLAAIGGAVLTYFKMQTDDGSSGKKALMNYIGALIFGAVAFILIDEFLK</sequence>
<feature type="transmembrane region" description="Helical" evidence="1">
    <location>
        <begin position="79"/>
        <end position="96"/>
    </location>
</feature>
<keyword evidence="1" id="KW-1133">Transmembrane helix</keyword>
<gene>
    <name evidence="2" type="ORF">IEW27_19470</name>
</gene>